<keyword evidence="4" id="KW-1185">Reference proteome</keyword>
<proteinExistence type="predicted"/>
<sequence>MTELISRLEIKKVHQIIQRVDIFCSALLLQAWRRIYYIFNKQEVRVSIKERAGNCLRCGRCCQASIRCKNLCYDEKGLSLCKVYDQRPQLCSLYPYNKNDFFFHIRETCGYHYDN</sequence>
<evidence type="ECO:0000313" key="3">
    <source>
        <dbReference type="EMBL" id="SOH03928.1"/>
    </source>
</evidence>
<dbReference type="EMBL" id="CP049055">
    <property type="protein sequence ID" value="QII10205.1"/>
    <property type="molecule type" value="Genomic_DNA"/>
</dbReference>
<dbReference type="EMBL" id="LT934425">
    <property type="protein sequence ID" value="SOH03928.1"/>
    <property type="molecule type" value="Genomic_DNA"/>
</dbReference>
<evidence type="ECO:0000313" key="4">
    <source>
        <dbReference type="Proteomes" id="UP000221734"/>
    </source>
</evidence>
<reference evidence="2 5" key="5">
    <citation type="submission" date="2020-02" db="EMBL/GenBank/DDBJ databases">
        <title>Newly sequenced genome of strain CSTR1 showed variability in Candidatus Kuenenia stuttgartiensis genomes.</title>
        <authorList>
            <person name="Ding C."/>
            <person name="Adrian L."/>
        </authorList>
    </citation>
    <scope>NUCLEOTIDE SEQUENCE [LARGE SCALE GENOMIC DNA]</scope>
    <source>
        <strain evidence="2 5">CSTR1</strain>
    </source>
</reference>
<reference evidence="4" key="4">
    <citation type="submission" date="2017-10" db="EMBL/GenBank/DDBJ databases">
        <authorList>
            <person name="Frank J."/>
        </authorList>
    </citation>
    <scope>NUCLEOTIDE SEQUENCE [LARGE SCALE GENOMIC DNA]</scope>
</reference>
<evidence type="ECO:0000313" key="2">
    <source>
        <dbReference type="EMBL" id="QII10205.1"/>
    </source>
</evidence>
<accession>Q1PZB0</accession>
<evidence type="ECO:0008006" key="6">
    <source>
        <dbReference type="Google" id="ProtNLM"/>
    </source>
</evidence>
<dbReference type="EMBL" id="CT573072">
    <property type="protein sequence ID" value="CAJ72418.1"/>
    <property type="molecule type" value="Genomic_DNA"/>
</dbReference>
<reference evidence="3" key="3">
    <citation type="submission" date="2017-10" db="EMBL/GenBank/DDBJ databases">
        <authorList>
            <person name="Banno H."/>
            <person name="Chua N.-H."/>
        </authorList>
    </citation>
    <scope>NUCLEOTIDE SEQUENCE [LARGE SCALE GENOMIC DNA]</scope>
    <source>
        <strain evidence="3">Kuenenia_mbr1_ru-nijmegen</strain>
    </source>
</reference>
<reference evidence="1" key="2">
    <citation type="submission" date="2006-01" db="EMBL/GenBank/DDBJ databases">
        <authorList>
            <person name="Genoscope"/>
        </authorList>
    </citation>
    <scope>NUCLEOTIDE SEQUENCE</scope>
</reference>
<dbReference type="AlphaFoldDB" id="Q1PZB0"/>
<dbReference type="Proteomes" id="UP000501926">
    <property type="component" value="Chromosome"/>
</dbReference>
<reference evidence="1" key="1">
    <citation type="journal article" date="2006" name="Nature">
        <title>Deciphering the evolution and metabolism of an anammox bacterium from a community genome.</title>
        <authorList>
            <person name="Strous M."/>
            <person name="Pelletier E."/>
            <person name="Mangenot S."/>
            <person name="Rattei T."/>
            <person name="Lehner A."/>
            <person name="Taylor M.W."/>
            <person name="Horn M."/>
            <person name="Daims H."/>
            <person name="Bartol-Mavel D."/>
            <person name="Wincker P."/>
            <person name="Barbe V."/>
            <person name="Fonknechten N."/>
            <person name="Vallenet D."/>
            <person name="Segurens B."/>
            <person name="Schenowitz-Truong C."/>
            <person name="Medigue C."/>
            <person name="Collingro A."/>
            <person name="Snel B."/>
            <person name="Dutilh B.E."/>
            <person name="OpDenCamp H.J.M."/>
            <person name="vanDerDrift C."/>
            <person name="Cirpus I."/>
            <person name="vanDePas-Schoonen K.T."/>
            <person name="Harhangi H.R."/>
            <person name="vanNiftrik L."/>
            <person name="Schmid M."/>
            <person name="Keltjens J."/>
            <person name="vanDeVossenberg J."/>
            <person name="Kartal B."/>
            <person name="Meier H."/>
            <person name="Frishman D."/>
            <person name="Huynen M.A."/>
            <person name="Mewes H."/>
            <person name="Weissenbach J."/>
            <person name="Jetten M.S.M."/>
            <person name="Wagner M."/>
            <person name="LePaslier D."/>
        </authorList>
    </citation>
    <scope>NUCLEOTIDE SEQUENCE</scope>
</reference>
<evidence type="ECO:0000313" key="1">
    <source>
        <dbReference type="EMBL" id="CAJ72418.1"/>
    </source>
</evidence>
<protein>
    <recommendedName>
        <fullName evidence="6">Flagellin N-methylase</fullName>
    </recommendedName>
</protein>
<evidence type="ECO:0000313" key="5">
    <source>
        <dbReference type="Proteomes" id="UP000501926"/>
    </source>
</evidence>
<dbReference type="Proteomes" id="UP000221734">
    <property type="component" value="Chromosome Kuenenia_stuttgartiensis_MBR1"/>
</dbReference>
<name>Q1PZB0_KUEST</name>
<dbReference type="KEGG" id="kst:KSMBR1_1429"/>
<organism evidence="1">
    <name type="scientific">Kuenenia stuttgartiensis</name>
    <dbReference type="NCBI Taxonomy" id="174633"/>
    <lineage>
        <taxon>Bacteria</taxon>
        <taxon>Pseudomonadati</taxon>
        <taxon>Planctomycetota</taxon>
        <taxon>Candidatus Brocadiia</taxon>
        <taxon>Candidatus Brocadiales</taxon>
        <taxon>Candidatus Brocadiaceae</taxon>
        <taxon>Candidatus Kuenenia</taxon>
    </lineage>
</organism>
<gene>
    <name evidence="2" type="ORF">KsCSTR_08260</name>
    <name evidence="3" type="ORF">KSMBR1_1429</name>
    <name evidence="1" type="ORF">kustd1673</name>
</gene>